<gene>
    <name evidence="4" type="primary">paiA</name>
    <name evidence="4" type="ORF">BN1050_00546</name>
</gene>
<name>A0A078M1Y2_9BACL</name>
<dbReference type="PROSITE" id="PS51186">
    <property type="entry name" value="GNAT"/>
    <property type="match status" value="1"/>
</dbReference>
<organism evidence="4">
    <name type="scientific">Metalysinibacillus saudimassiliensis</name>
    <dbReference type="NCBI Taxonomy" id="1461583"/>
    <lineage>
        <taxon>Bacteria</taxon>
        <taxon>Bacillati</taxon>
        <taxon>Bacillota</taxon>
        <taxon>Bacilli</taxon>
        <taxon>Bacillales</taxon>
        <taxon>Caryophanaceae</taxon>
        <taxon>Metalysinibacillus</taxon>
    </lineage>
</organism>
<dbReference type="PANTHER" id="PTHR43800:SF1">
    <property type="entry name" value="PEPTIDYL-LYSINE N-ACETYLTRANSFERASE YJAB"/>
    <property type="match status" value="1"/>
</dbReference>
<feature type="domain" description="N-acetyltransferase" evidence="3">
    <location>
        <begin position="3"/>
        <end position="161"/>
    </location>
</feature>
<keyword evidence="4" id="KW-0378">Hydrolase</keyword>
<evidence type="ECO:0000256" key="2">
    <source>
        <dbReference type="ARBA" id="ARBA00023315"/>
    </source>
</evidence>
<dbReference type="AlphaFoldDB" id="A0A078M1Y2"/>
<proteinExistence type="predicted"/>
<dbReference type="InterPro" id="IPR000182">
    <property type="entry name" value="GNAT_dom"/>
</dbReference>
<sequence>MSFIIREMKKEDTKQVQDVAQKSWHSTYEGIIPRNIQENFLKVAYSDEMMEKRLNESLIFVAVMENKIVGFANFTTVNNAGQAELSAIYLYPNHQGKGIGTALLHRGIDVLENAKEIYIDVEKENNSGITFYQAKGCKVIKEYEDNFDGHMLQTIRMCLTV</sequence>
<evidence type="ECO:0000313" key="4">
    <source>
        <dbReference type="EMBL" id="CEA00264.1"/>
    </source>
</evidence>
<dbReference type="InterPro" id="IPR016181">
    <property type="entry name" value="Acyl_CoA_acyltransferase"/>
</dbReference>
<keyword evidence="1" id="KW-0808">Transferase</keyword>
<dbReference type="PANTHER" id="PTHR43800">
    <property type="entry name" value="PEPTIDYL-LYSINE N-ACETYLTRANSFERASE YJAB"/>
    <property type="match status" value="1"/>
</dbReference>
<dbReference type="SUPFAM" id="SSF55729">
    <property type="entry name" value="Acyl-CoA N-acyltransferases (Nat)"/>
    <property type="match status" value="1"/>
</dbReference>
<keyword evidence="4" id="KW-0645">Protease</keyword>
<dbReference type="GO" id="GO:0006508">
    <property type="term" value="P:proteolysis"/>
    <property type="evidence" value="ECO:0007669"/>
    <property type="project" value="UniProtKB-KW"/>
</dbReference>
<protein>
    <submittedName>
        <fullName evidence="4">Protease synthase and sporulation negative regulatory protein PAI 1</fullName>
    </submittedName>
</protein>
<dbReference type="GO" id="GO:0016747">
    <property type="term" value="F:acyltransferase activity, transferring groups other than amino-acyl groups"/>
    <property type="evidence" value="ECO:0007669"/>
    <property type="project" value="InterPro"/>
</dbReference>
<dbReference type="CDD" id="cd04301">
    <property type="entry name" value="NAT_SF"/>
    <property type="match status" value="1"/>
</dbReference>
<dbReference type="Pfam" id="PF00583">
    <property type="entry name" value="Acetyltransf_1"/>
    <property type="match status" value="1"/>
</dbReference>
<reference evidence="4" key="1">
    <citation type="submission" date="2014-07" db="EMBL/GenBank/DDBJ databases">
        <authorList>
            <person name="Urmite Genomes Urmite Genomes"/>
        </authorList>
    </citation>
    <scope>NUCLEOTIDE SEQUENCE</scope>
    <source>
        <strain evidence="4">13S34_air</strain>
    </source>
</reference>
<accession>A0A078M1Y2</accession>
<dbReference type="Gene3D" id="3.40.630.30">
    <property type="match status" value="1"/>
</dbReference>
<evidence type="ECO:0000259" key="3">
    <source>
        <dbReference type="PROSITE" id="PS51186"/>
    </source>
</evidence>
<evidence type="ECO:0000256" key="1">
    <source>
        <dbReference type="ARBA" id="ARBA00022679"/>
    </source>
</evidence>
<dbReference type="HOGENOM" id="CLU_013985_18_3_9"/>
<dbReference type="GO" id="GO:0008233">
    <property type="term" value="F:peptidase activity"/>
    <property type="evidence" value="ECO:0007669"/>
    <property type="project" value="UniProtKB-KW"/>
</dbReference>
<dbReference type="EMBL" id="LN483073">
    <property type="protein sequence ID" value="CEA00264.1"/>
    <property type="molecule type" value="Genomic_DNA"/>
</dbReference>
<keyword evidence="2" id="KW-0012">Acyltransferase</keyword>
<dbReference type="PATRIC" id="fig|1461583.4.peg.518"/>